<evidence type="ECO:0000259" key="1">
    <source>
        <dbReference type="Pfam" id="PF20516"/>
    </source>
</evidence>
<comment type="caution">
    <text evidence="2">The sequence shown here is derived from an EMBL/GenBank/DDBJ whole genome shotgun (WGS) entry which is preliminary data.</text>
</comment>
<sequence length="256" mass="28449">MPFDSHFKIAECETIIAYEFDDKALCTQALNTAADLRSVCVLDGYFKSMPKNDRLAIYGHSAVASYLCSLWTKRGLAKQDKPAKNLKTTDVSNLCTFPSPIAVPSSSTHDNELACEEDYDSEAPSSQAADYQYANHWADFKTLNPDHADMPAALIMFLVPLLTLQKVKKIILQSLKDEIEDYPESDYGLAMLGDDSYYKPDESEPAGTKGLFGTVIKIVQAAEKCHSRQYDENGWSNLVYTPLIAAALGNFNPERH</sequence>
<dbReference type="InterPro" id="IPR046797">
    <property type="entry name" value="PDDEXK_12"/>
</dbReference>
<dbReference type="EMBL" id="JAELUQ010000008">
    <property type="protein sequence ID" value="KAG7409222.1"/>
    <property type="molecule type" value="Genomic_DNA"/>
</dbReference>
<accession>A0A8J5U3X1</accession>
<dbReference type="AlphaFoldDB" id="A0A8J5U3X1"/>
<protein>
    <recommendedName>
        <fullName evidence="1">PD-(D/E)XK nuclease-like domain-containing protein</fullName>
    </recommendedName>
</protein>
<reference evidence="2" key="1">
    <citation type="submission" date="2021-04" db="EMBL/GenBank/DDBJ databases">
        <title>First draft genome resource for Brassicaceae pathogens Fusarium oxysporum f. sp. raphani and Fusarium oxysporum f. sp. rapae.</title>
        <authorList>
            <person name="Asai S."/>
        </authorList>
    </citation>
    <scope>NUCLEOTIDE SEQUENCE</scope>
    <source>
        <strain evidence="2">Tf1208</strain>
    </source>
</reference>
<feature type="domain" description="PD-(D/E)XK nuclease-like" evidence="1">
    <location>
        <begin position="200"/>
        <end position="250"/>
    </location>
</feature>
<dbReference type="Pfam" id="PF20516">
    <property type="entry name" value="PDDEXK_12"/>
    <property type="match status" value="1"/>
</dbReference>
<gene>
    <name evidence="2" type="ORF">Forpe1208_v011568</name>
</gene>
<proteinExistence type="predicted"/>
<dbReference type="Proteomes" id="UP000694050">
    <property type="component" value="Unassembled WGS sequence"/>
</dbReference>
<name>A0A8J5U3X1_FUSOX</name>
<evidence type="ECO:0000313" key="3">
    <source>
        <dbReference type="Proteomes" id="UP000694050"/>
    </source>
</evidence>
<organism evidence="2 3">
    <name type="scientific">Fusarium oxysporum f. sp. rapae</name>
    <dbReference type="NCBI Taxonomy" id="485398"/>
    <lineage>
        <taxon>Eukaryota</taxon>
        <taxon>Fungi</taxon>
        <taxon>Dikarya</taxon>
        <taxon>Ascomycota</taxon>
        <taxon>Pezizomycotina</taxon>
        <taxon>Sordariomycetes</taxon>
        <taxon>Hypocreomycetidae</taxon>
        <taxon>Hypocreales</taxon>
        <taxon>Nectriaceae</taxon>
        <taxon>Fusarium</taxon>
        <taxon>Fusarium oxysporum species complex</taxon>
    </lineage>
</organism>
<evidence type="ECO:0000313" key="2">
    <source>
        <dbReference type="EMBL" id="KAG7409222.1"/>
    </source>
</evidence>